<evidence type="ECO:0000313" key="1">
    <source>
        <dbReference type="EMBL" id="QHT11661.1"/>
    </source>
</evidence>
<organism evidence="1">
    <name type="scientific">viral metagenome</name>
    <dbReference type="NCBI Taxonomy" id="1070528"/>
    <lineage>
        <taxon>unclassified sequences</taxon>
        <taxon>metagenomes</taxon>
        <taxon>organismal metagenomes</taxon>
    </lineage>
</organism>
<reference evidence="1" key="1">
    <citation type="journal article" date="2020" name="Nature">
        <title>Giant virus diversity and host interactions through global metagenomics.</title>
        <authorList>
            <person name="Schulz F."/>
            <person name="Roux S."/>
            <person name="Paez-Espino D."/>
            <person name="Jungbluth S."/>
            <person name="Walsh D.A."/>
            <person name="Denef V.J."/>
            <person name="McMahon K.D."/>
            <person name="Konstantinidis K.T."/>
            <person name="Eloe-Fadrosh E.A."/>
            <person name="Kyrpides N.C."/>
            <person name="Woyke T."/>
        </authorList>
    </citation>
    <scope>NUCLEOTIDE SEQUENCE</scope>
    <source>
        <strain evidence="1">GVMAG-M-3300023174-116</strain>
    </source>
</reference>
<sequence length="47" mass="5723">MQIYKFFIKCFPNIKKDIYKCPFSKNFTLLKTEKMTLYILLKGLKEL</sequence>
<name>A0A6C0D536_9ZZZZ</name>
<dbReference type="EMBL" id="MN739536">
    <property type="protein sequence ID" value="QHT11661.1"/>
    <property type="molecule type" value="Genomic_DNA"/>
</dbReference>
<dbReference type="AlphaFoldDB" id="A0A6C0D536"/>
<accession>A0A6C0D536</accession>
<protein>
    <submittedName>
        <fullName evidence="1">Uncharacterized protein</fullName>
    </submittedName>
</protein>
<proteinExistence type="predicted"/>